<dbReference type="AlphaFoldDB" id="A0A158RJV7"/>
<feature type="transmembrane region" description="Helical" evidence="1">
    <location>
        <begin position="105"/>
        <end position="126"/>
    </location>
</feature>
<dbReference type="KEGG" id="bcx:BCA_5414"/>
<feature type="transmembrane region" description="Helical" evidence="1">
    <location>
        <begin position="37"/>
        <end position="53"/>
    </location>
</feature>
<proteinExistence type="predicted"/>
<evidence type="ECO:0000256" key="1">
    <source>
        <dbReference type="SAM" id="Phobius"/>
    </source>
</evidence>
<keyword evidence="1" id="KW-0812">Transmembrane</keyword>
<feature type="transmembrane region" description="Helical" evidence="1">
    <location>
        <begin position="226"/>
        <end position="248"/>
    </location>
</feature>
<sequence length="427" mass="49914">MESRKLTILDRYFRAWALVIPVTSVLVVPGIQGTIPGYIFSFLLIFALLVCKLDSSKINTFKDMFVFTYIFIIMILISQLINGTINIPSLERVILVNKLDINTEIFRGSLFTQSLYLIPCIILFCFIKNYYSKDWDKYIFWGIGIYAIFGLYEFFYYIIFNEFGDFLTNRNFGEHETIRLGNQLMTIAGFTFQRINGLALEPSMFAFTVLPFWIYSIHTKRKRLSLILLCSLLLTASTTAFIGIILYYCYAILKSNQLRNFFIFTFGLLVILLFWDYVYAILDKTIFQKMFMKTESGIDRSNFFMEHLSYFQDSSFLTKLFGIGFGYVRSTDFFTTILVNNGIVGFCLFSLLFAYPLFTLKNSYKNMGIKMALVVIYTTMMVSIPEFSFLSTWLFLGIAYKEVFNQNKVYIESNIEKNKRNKMEELK</sequence>
<feature type="transmembrane region" description="Helical" evidence="1">
    <location>
        <begin position="12"/>
        <end position="31"/>
    </location>
</feature>
<evidence type="ECO:0000313" key="2">
    <source>
        <dbReference type="EMBL" id="ACO27347.1"/>
    </source>
</evidence>
<feature type="transmembrane region" description="Helical" evidence="1">
    <location>
        <begin position="372"/>
        <end position="400"/>
    </location>
</feature>
<dbReference type="Proteomes" id="UP000002210">
    <property type="component" value="Chromosome"/>
</dbReference>
<dbReference type="EMBL" id="CP001407">
    <property type="protein sequence ID" value="ACO27347.1"/>
    <property type="molecule type" value="Genomic_DNA"/>
</dbReference>
<organism evidence="2 3">
    <name type="scientific">Bacillus cereus (strain 03BB102)</name>
    <dbReference type="NCBI Taxonomy" id="572264"/>
    <lineage>
        <taxon>Bacteria</taxon>
        <taxon>Bacillati</taxon>
        <taxon>Bacillota</taxon>
        <taxon>Bacilli</taxon>
        <taxon>Bacillales</taxon>
        <taxon>Bacillaceae</taxon>
        <taxon>Bacillus</taxon>
        <taxon>Bacillus cereus group</taxon>
    </lineage>
</organism>
<feature type="transmembrane region" description="Helical" evidence="1">
    <location>
        <begin position="333"/>
        <end position="360"/>
    </location>
</feature>
<protein>
    <submittedName>
        <fullName evidence="2">Putative membrane protein</fullName>
    </submittedName>
</protein>
<keyword evidence="1" id="KW-1133">Transmembrane helix</keyword>
<feature type="transmembrane region" description="Helical" evidence="1">
    <location>
        <begin position="138"/>
        <end position="159"/>
    </location>
</feature>
<keyword evidence="1" id="KW-0472">Membrane</keyword>
<feature type="transmembrane region" description="Helical" evidence="1">
    <location>
        <begin position="195"/>
        <end position="214"/>
    </location>
</feature>
<dbReference type="RefSeq" id="WP_000445854.1">
    <property type="nucleotide sequence ID" value="NC_012472.1"/>
</dbReference>
<feature type="transmembrane region" description="Helical" evidence="1">
    <location>
        <begin position="260"/>
        <end position="282"/>
    </location>
</feature>
<reference evidence="2 3" key="1">
    <citation type="submission" date="2009-02" db="EMBL/GenBank/DDBJ databases">
        <title>Genome sequence of Bacillus cereus 03BB102.</title>
        <authorList>
            <person name="Dodson R.J."/>
            <person name="Jackson P."/>
            <person name="Munk A.C."/>
            <person name="Brettin T."/>
            <person name="Bruce D."/>
            <person name="Detter C."/>
            <person name="Tapia R."/>
            <person name="Han C."/>
            <person name="Sutton G."/>
            <person name="Sims D."/>
        </authorList>
    </citation>
    <scope>NUCLEOTIDE SEQUENCE [LARGE SCALE GENOMIC DNA]</scope>
    <source>
        <strain evidence="2 3">03BB102</strain>
    </source>
</reference>
<accession>A0A158RJV7</accession>
<gene>
    <name evidence="2" type="ordered locus">BCA_5414</name>
</gene>
<dbReference type="PATRIC" id="fig|572264.18.peg.5336"/>
<feature type="transmembrane region" description="Helical" evidence="1">
    <location>
        <begin position="65"/>
        <end position="85"/>
    </location>
</feature>
<evidence type="ECO:0000313" key="3">
    <source>
        <dbReference type="Proteomes" id="UP000002210"/>
    </source>
</evidence>
<name>A0A158RJV7_BACC3</name>